<evidence type="ECO:0000256" key="3">
    <source>
        <dbReference type="ARBA" id="ARBA00023027"/>
    </source>
</evidence>
<reference evidence="8" key="1">
    <citation type="submission" date="2016-10" db="EMBL/GenBank/DDBJ databases">
        <authorList>
            <person name="Varghese N."/>
            <person name="Submissions S."/>
        </authorList>
    </citation>
    <scope>NUCLEOTIDE SEQUENCE [LARGE SCALE GENOMIC DNA]</scope>
    <source>
        <strain evidence="8">DSM 13078</strain>
    </source>
</reference>
<gene>
    <name evidence="7" type="ORF">SAMN05444422_102430</name>
</gene>
<dbReference type="PANTHER" id="PTHR42789">
    <property type="entry name" value="D-ISOMER SPECIFIC 2-HYDROXYACID DEHYDROGENASE FAMILY PROTEIN (AFU_ORTHOLOGUE AFUA_6G10090)"/>
    <property type="match status" value="1"/>
</dbReference>
<protein>
    <submittedName>
        <fullName evidence="7">D-3-phosphoglycerate dehydrogenase/(S)-sulfolactate dehydrogenase</fullName>
    </submittedName>
</protein>
<evidence type="ECO:0000256" key="4">
    <source>
        <dbReference type="RuleBase" id="RU003719"/>
    </source>
</evidence>
<dbReference type="OrthoDB" id="34275at2157"/>
<evidence type="ECO:0000259" key="5">
    <source>
        <dbReference type="Pfam" id="PF00389"/>
    </source>
</evidence>
<evidence type="ECO:0000313" key="8">
    <source>
        <dbReference type="Proteomes" id="UP000199161"/>
    </source>
</evidence>
<name>A0A1I1EFQ4_NATHA</name>
<dbReference type="GO" id="GO:0051287">
    <property type="term" value="F:NAD binding"/>
    <property type="evidence" value="ECO:0007669"/>
    <property type="project" value="InterPro"/>
</dbReference>
<dbReference type="Gene3D" id="3.40.50.720">
    <property type="entry name" value="NAD(P)-binding Rossmann-like Domain"/>
    <property type="match status" value="2"/>
</dbReference>
<evidence type="ECO:0000256" key="1">
    <source>
        <dbReference type="ARBA" id="ARBA00005854"/>
    </source>
</evidence>
<dbReference type="Proteomes" id="UP000199161">
    <property type="component" value="Unassembled WGS sequence"/>
</dbReference>
<dbReference type="SUPFAM" id="SSF52283">
    <property type="entry name" value="Formate/glycerate dehydrogenase catalytic domain-like"/>
    <property type="match status" value="1"/>
</dbReference>
<accession>A0A1I1EFQ4</accession>
<evidence type="ECO:0000259" key="6">
    <source>
        <dbReference type="Pfam" id="PF02826"/>
    </source>
</evidence>
<keyword evidence="3" id="KW-0520">NAD</keyword>
<dbReference type="Pfam" id="PF00389">
    <property type="entry name" value="2-Hacid_dh"/>
    <property type="match status" value="1"/>
</dbReference>
<proteinExistence type="inferred from homology"/>
<dbReference type="Pfam" id="PF02826">
    <property type="entry name" value="2-Hacid_dh_C"/>
    <property type="match status" value="1"/>
</dbReference>
<dbReference type="PANTHER" id="PTHR42789:SF1">
    <property type="entry name" value="D-ISOMER SPECIFIC 2-HYDROXYACID DEHYDROGENASE FAMILY PROTEIN (AFU_ORTHOLOGUE AFUA_6G10090)"/>
    <property type="match status" value="1"/>
</dbReference>
<dbReference type="InterPro" id="IPR050857">
    <property type="entry name" value="D-2-hydroxyacid_DH"/>
</dbReference>
<keyword evidence="2 4" id="KW-0560">Oxidoreductase</keyword>
<sequence length="320" mass="33874">MSDTTWELLLPAEIDPAGPERVSEFTATTSIDEYEDRDALLEDVDRFDAIITRTERIDRELIERASSLEIVSKHGVGVDNIDVEAATERGVIVSNTPGVNSRAVAEHAITLLLAVRRRLREADAAVHGGGWDDHDVATDQLLGDVLGLFGCGDIGLEVADLATGLGMDPLTYDPYVDEDTLPAGVSTVQDPRELFERADAVSVHTPLTPETRSAVGENELAALGPDGLLINTARAEVVDRDALGAALEDGTLAGAGLDVFSPEPPGRDHPLLAFDNVVATPHVGAQTTEALRDASLEAAANVRIVYEGGVPESAINGDAF</sequence>
<dbReference type="AlphaFoldDB" id="A0A1I1EFQ4"/>
<evidence type="ECO:0000313" key="7">
    <source>
        <dbReference type="EMBL" id="SFB85931.1"/>
    </source>
</evidence>
<dbReference type="InterPro" id="IPR036291">
    <property type="entry name" value="NAD(P)-bd_dom_sf"/>
</dbReference>
<dbReference type="EMBL" id="FOKW01000002">
    <property type="protein sequence ID" value="SFB85931.1"/>
    <property type="molecule type" value="Genomic_DNA"/>
</dbReference>
<feature type="domain" description="D-isomer specific 2-hydroxyacid dehydrogenase catalytic" evidence="5">
    <location>
        <begin position="21"/>
        <end position="316"/>
    </location>
</feature>
<dbReference type="SUPFAM" id="SSF51735">
    <property type="entry name" value="NAD(P)-binding Rossmann-fold domains"/>
    <property type="match status" value="1"/>
</dbReference>
<feature type="domain" description="D-isomer specific 2-hydroxyacid dehydrogenase NAD-binding" evidence="6">
    <location>
        <begin position="109"/>
        <end position="284"/>
    </location>
</feature>
<comment type="similarity">
    <text evidence="1 4">Belongs to the D-isomer specific 2-hydroxyacid dehydrogenase family.</text>
</comment>
<dbReference type="GO" id="GO:0016616">
    <property type="term" value="F:oxidoreductase activity, acting on the CH-OH group of donors, NAD or NADP as acceptor"/>
    <property type="evidence" value="ECO:0007669"/>
    <property type="project" value="InterPro"/>
</dbReference>
<organism evidence="7 8">
    <name type="scientific">Natronobacterium haloterrestre</name>
    <name type="common">Halobiforma haloterrestris</name>
    <dbReference type="NCBI Taxonomy" id="148448"/>
    <lineage>
        <taxon>Archaea</taxon>
        <taxon>Methanobacteriati</taxon>
        <taxon>Methanobacteriota</taxon>
        <taxon>Stenosarchaea group</taxon>
        <taxon>Halobacteria</taxon>
        <taxon>Halobacteriales</taxon>
        <taxon>Natrialbaceae</taxon>
        <taxon>Natronobacterium</taxon>
    </lineage>
</organism>
<keyword evidence="8" id="KW-1185">Reference proteome</keyword>
<dbReference type="InterPro" id="IPR006139">
    <property type="entry name" value="D-isomer_2_OHA_DH_cat_dom"/>
</dbReference>
<dbReference type="InterPro" id="IPR006140">
    <property type="entry name" value="D-isomer_DH_NAD-bd"/>
</dbReference>
<dbReference type="RefSeq" id="WP_089786271.1">
    <property type="nucleotide sequence ID" value="NZ_FOKW01000002.1"/>
</dbReference>
<dbReference type="CDD" id="cd12173">
    <property type="entry name" value="PGDH_4"/>
    <property type="match status" value="1"/>
</dbReference>
<evidence type="ECO:0000256" key="2">
    <source>
        <dbReference type="ARBA" id="ARBA00023002"/>
    </source>
</evidence>